<keyword evidence="2" id="KW-0812">Transmembrane</keyword>
<dbReference type="OrthoDB" id="3944567at2759"/>
<feature type="transmembrane region" description="Helical" evidence="2">
    <location>
        <begin position="177"/>
        <end position="198"/>
    </location>
</feature>
<dbReference type="AlphaFoldDB" id="A0A7U2I8Z9"/>
<dbReference type="Proteomes" id="UP000663193">
    <property type="component" value="Chromosome 18"/>
</dbReference>
<feature type="compositionally biased region" description="Polar residues" evidence="1">
    <location>
        <begin position="491"/>
        <end position="504"/>
    </location>
</feature>
<keyword evidence="4" id="KW-1185">Reference proteome</keyword>
<feature type="transmembrane region" description="Helical" evidence="2">
    <location>
        <begin position="269"/>
        <end position="291"/>
    </location>
</feature>
<name>A0A7U2I8Z9_PHANO</name>
<feature type="region of interest" description="Disordered" evidence="1">
    <location>
        <begin position="522"/>
        <end position="561"/>
    </location>
</feature>
<organism evidence="3 4">
    <name type="scientific">Phaeosphaeria nodorum (strain SN15 / ATCC MYA-4574 / FGSC 10173)</name>
    <name type="common">Glume blotch fungus</name>
    <name type="synonym">Parastagonospora nodorum</name>
    <dbReference type="NCBI Taxonomy" id="321614"/>
    <lineage>
        <taxon>Eukaryota</taxon>
        <taxon>Fungi</taxon>
        <taxon>Dikarya</taxon>
        <taxon>Ascomycota</taxon>
        <taxon>Pezizomycotina</taxon>
        <taxon>Dothideomycetes</taxon>
        <taxon>Pleosporomycetidae</taxon>
        <taxon>Pleosporales</taxon>
        <taxon>Pleosporineae</taxon>
        <taxon>Phaeosphaeriaceae</taxon>
        <taxon>Parastagonospora</taxon>
    </lineage>
</organism>
<feature type="region of interest" description="Disordered" evidence="1">
    <location>
        <begin position="308"/>
        <end position="350"/>
    </location>
</feature>
<feature type="transmembrane region" description="Helical" evidence="2">
    <location>
        <begin position="219"/>
        <end position="240"/>
    </location>
</feature>
<feature type="region of interest" description="Disordered" evidence="1">
    <location>
        <begin position="601"/>
        <end position="626"/>
    </location>
</feature>
<feature type="compositionally biased region" description="Polar residues" evidence="1">
    <location>
        <begin position="309"/>
        <end position="318"/>
    </location>
</feature>
<keyword evidence="2" id="KW-1133">Transmembrane helix</keyword>
<dbReference type="VEuPathDB" id="FungiDB:JI435_154660"/>
<evidence type="ECO:0000313" key="3">
    <source>
        <dbReference type="EMBL" id="QRD05456.1"/>
    </source>
</evidence>
<evidence type="ECO:0000256" key="1">
    <source>
        <dbReference type="SAM" id="MobiDB-lite"/>
    </source>
</evidence>
<keyword evidence="2" id="KW-0472">Membrane</keyword>
<feature type="region of interest" description="Disordered" evidence="1">
    <location>
        <begin position="480"/>
        <end position="506"/>
    </location>
</feature>
<feature type="compositionally biased region" description="Basic residues" evidence="1">
    <location>
        <begin position="528"/>
        <end position="538"/>
    </location>
</feature>
<protein>
    <submittedName>
        <fullName evidence="3">Uncharacterized protein</fullName>
    </submittedName>
</protein>
<sequence>MSSYRNASSTSWVVQVLNGHHRPETHEHCHHHINRARLCSPIDFVACVDSLTGSSIASINVGTFCQCMYRTQRHILHHIIAQLVSPMVTSSDEPTNTTTRMAVSDSRRGRAGQLPIIDEKREVSGKPYTRVPRRKITLITITILLNILHWSSLICVFTSIYQIAATPDDKTSIPSEVLTLLSAFVTISYTYLHTIISFKSRTWTDLRKHRTAIKQTSYIATRIAVTLCVLWLLTSGWNMIIVARRPVCLPVAPDLQAWEMGTVCQVARLGIALAVVSLVASCILFGVLAVVRRPFEAHLFKHGYERPTNPFTTPSASRGPSPVRPSARTLEKQPNGRRPTMLSRSRSNSDIETIDLSHSPGPPTIHCPSPQRSVGLGIFTSEFAPPPIPPQFRLPLRSTSLDSLRPLYPPSSSQRILTRPPRLSGNPKNSIFIPLSVAPQYSASTLRALYPTGPPKLYASQSHPHLPSAVLSHRSRFSQSSVSLSKPHRLSTVTHNDGSSSPSESLRADCLAASALAEDALIPSPLRPKARGKNHKRTSSAPDVAPGAQEPPPPQKDMPALRWKSQLPNKIEERSSEQNAPDVASASIKLNKVVRSSSAEFVSRFSPDSSPDSDETTPRQQLERNFDLRARVMKELPFRRSRSAGASTHPDVSAGAQRSSIVEAAAAMVSNMPQDLMMPKTRLMHSEPKKNGAWDDWRNKPLPRIAHL</sequence>
<evidence type="ECO:0000313" key="4">
    <source>
        <dbReference type="Proteomes" id="UP000663193"/>
    </source>
</evidence>
<dbReference type="EMBL" id="CP069040">
    <property type="protein sequence ID" value="QRD05456.1"/>
    <property type="molecule type" value="Genomic_DNA"/>
</dbReference>
<accession>A0A7U2I8Z9</accession>
<feature type="transmembrane region" description="Helical" evidence="2">
    <location>
        <begin position="136"/>
        <end position="165"/>
    </location>
</feature>
<reference evidence="4" key="1">
    <citation type="journal article" date="2021" name="BMC Genomics">
        <title>Chromosome-level genome assembly and manually-curated proteome of model necrotroph Parastagonospora nodorum Sn15 reveals a genome-wide trove of candidate effector homologs, and redundancy of virulence-related functions within an accessory chromosome.</title>
        <authorList>
            <person name="Bertazzoni S."/>
            <person name="Jones D.A.B."/>
            <person name="Phan H.T."/>
            <person name="Tan K.-C."/>
            <person name="Hane J.K."/>
        </authorList>
    </citation>
    <scope>NUCLEOTIDE SEQUENCE [LARGE SCALE GENOMIC DNA]</scope>
    <source>
        <strain evidence="4">SN15 / ATCC MYA-4574 / FGSC 10173)</strain>
    </source>
</reference>
<gene>
    <name evidence="3" type="ORF">JI435_154660</name>
</gene>
<proteinExistence type="predicted"/>
<evidence type="ECO:0000256" key="2">
    <source>
        <dbReference type="SAM" id="Phobius"/>
    </source>
</evidence>